<sequence length="349" mass="40276">MSNIIIKRVTLHDIEALQQIGRQTFAETFAPFNSAENMATYLEEGFAYDKLAAELQKENSEFYFAMLDNAVIGYLKLNTGDTQTELKEQGALEIERIYVQQEFHGKRVGQLLYDKAIAVAIEKQVQYVWLGVWEKNSRAIRFYQKNGFVAFDKHLFQLGNDVQTDFMMRKRLDGSLEIQPLLENENVILYPLRESDFDSLYAVASDPKVWEQHPNKNRWQLEVFRTFFDGAIQSKGAFKIVDKTTGKAIGCTRFYDYNPQEKSIFIGYTFYGTISWGKGINQQVKALMLEYIFPFVNQVFLHVGAHNIRSQIAVGRTGAKKIGEQAVAYFGETSLLNFVYVIEKESWRM</sequence>
<dbReference type="KEGG" id="fln:FLA_2014"/>
<keyword evidence="3" id="KW-1185">Reference proteome</keyword>
<dbReference type="PANTHER" id="PTHR43610">
    <property type="entry name" value="BLL6696 PROTEIN"/>
    <property type="match status" value="1"/>
</dbReference>
<dbReference type="Proteomes" id="UP000186917">
    <property type="component" value="Unassembled WGS sequence"/>
</dbReference>
<dbReference type="EMBL" id="FTOR01000006">
    <property type="protein sequence ID" value="SIT24125.1"/>
    <property type="molecule type" value="Genomic_DNA"/>
</dbReference>
<dbReference type="CDD" id="cd04301">
    <property type="entry name" value="NAT_SF"/>
    <property type="match status" value="1"/>
</dbReference>
<dbReference type="Pfam" id="PF13302">
    <property type="entry name" value="Acetyltransf_3"/>
    <property type="match status" value="1"/>
</dbReference>
<dbReference type="AlphaFoldDB" id="A0A173MEU3"/>
<evidence type="ECO:0000313" key="3">
    <source>
        <dbReference type="Proteomes" id="UP000186917"/>
    </source>
</evidence>
<dbReference type="RefSeq" id="WP_084206328.1">
    <property type="nucleotide sequence ID" value="NZ_AP017422.1"/>
</dbReference>
<gene>
    <name evidence="2" type="ORF">SAMN05421788_10673</name>
</gene>
<dbReference type="OrthoDB" id="7205533at2"/>
<protein>
    <submittedName>
        <fullName evidence="2">Protein N-acetyltransferase, RimJ/RimL family</fullName>
    </submittedName>
</protein>
<dbReference type="PANTHER" id="PTHR43610:SF1">
    <property type="entry name" value="N-ACETYLTRANSFERASE DOMAIN-CONTAINING PROTEIN"/>
    <property type="match status" value="1"/>
</dbReference>
<dbReference type="Gene3D" id="3.40.630.30">
    <property type="match status" value="2"/>
</dbReference>
<evidence type="ECO:0000313" key="2">
    <source>
        <dbReference type="EMBL" id="SIT24125.1"/>
    </source>
</evidence>
<organism evidence="2 3">
    <name type="scientific">Filimonas lacunae</name>
    <dbReference type="NCBI Taxonomy" id="477680"/>
    <lineage>
        <taxon>Bacteria</taxon>
        <taxon>Pseudomonadati</taxon>
        <taxon>Bacteroidota</taxon>
        <taxon>Chitinophagia</taxon>
        <taxon>Chitinophagales</taxon>
        <taxon>Chitinophagaceae</taxon>
        <taxon>Filimonas</taxon>
    </lineage>
</organism>
<evidence type="ECO:0000259" key="1">
    <source>
        <dbReference type="PROSITE" id="PS51186"/>
    </source>
</evidence>
<dbReference type="InterPro" id="IPR000182">
    <property type="entry name" value="GNAT_dom"/>
</dbReference>
<name>A0A173MEU3_9BACT</name>
<dbReference type="Pfam" id="PF00583">
    <property type="entry name" value="Acetyltransf_1"/>
    <property type="match status" value="1"/>
</dbReference>
<dbReference type="SUPFAM" id="SSF55729">
    <property type="entry name" value="Acyl-CoA N-acyltransferases (Nat)"/>
    <property type="match status" value="2"/>
</dbReference>
<feature type="domain" description="N-acetyltransferase" evidence="1">
    <location>
        <begin position="4"/>
        <end position="173"/>
    </location>
</feature>
<dbReference type="PROSITE" id="PS51186">
    <property type="entry name" value="GNAT"/>
    <property type="match status" value="1"/>
</dbReference>
<reference evidence="3" key="1">
    <citation type="submission" date="2017-01" db="EMBL/GenBank/DDBJ databases">
        <authorList>
            <person name="Varghese N."/>
            <person name="Submissions S."/>
        </authorList>
    </citation>
    <scope>NUCLEOTIDE SEQUENCE [LARGE SCALE GENOMIC DNA]</scope>
    <source>
        <strain evidence="3">DSM 21054</strain>
    </source>
</reference>
<proteinExistence type="predicted"/>
<accession>A0A173MEU3</accession>
<dbReference type="STRING" id="477680.SAMN05421788_10673"/>
<dbReference type="InterPro" id="IPR016181">
    <property type="entry name" value="Acyl_CoA_acyltransferase"/>
</dbReference>
<dbReference type="GO" id="GO:0016747">
    <property type="term" value="F:acyltransferase activity, transferring groups other than amino-acyl groups"/>
    <property type="evidence" value="ECO:0007669"/>
    <property type="project" value="InterPro"/>
</dbReference>
<keyword evidence="2" id="KW-0808">Transferase</keyword>